<dbReference type="PANTHER" id="PTHR11496">
    <property type="entry name" value="ALCOHOL DEHYDROGENASE"/>
    <property type="match status" value="1"/>
</dbReference>
<keyword evidence="5" id="KW-1185">Reference proteome</keyword>
<dbReference type="EMBL" id="CP064936">
    <property type="protein sequence ID" value="QQA01092.1"/>
    <property type="molecule type" value="Genomic_DNA"/>
</dbReference>
<sequence length="383" mass="41760">MTDFIFKISPNIILGPYTVTRLGQNALEWGSRYMVIMDPILKETGTAEKITAPLAERKIEYFVFDELTQAADTQTLETILNLARNSHIHGIIAAGGGKTLALAKAACALFNEPHTSYDYIDGGTPTAGTIPLICVPTTIRDAFLFTDRVPLCDSRSGSAKIIKTQNGICKLVLWDPNLELTLTDKQSAAMGLETFSMALEAYLSRKSTFFSDMLIEKALQLMSYAADGSPTLTVTTPPEVLYTQAGCMASLGLASCSAGASTLLSLTINTRYKIPRALVSAILLPYIIEDATTFAAAKLAKIADIYRITDSNEDTDEKKALSLAEYIRQRIAKINIPARLKDLSLSIEQLSLAVEDAGQTDLIDSLQRSMTTDDLFELIKKAY</sequence>
<reference evidence="4 5" key="1">
    <citation type="submission" date="2020-11" db="EMBL/GenBank/DDBJ databases">
        <title>Treponema Peruensis nv. sp., first commensal Treponema isolated from human feces.</title>
        <authorList>
            <person name="Belkhou C."/>
            <person name="Raes J."/>
        </authorList>
    </citation>
    <scope>NUCLEOTIDE SEQUENCE [LARGE SCALE GENOMIC DNA]</scope>
    <source>
        <strain evidence="4 5">RCC2812</strain>
    </source>
</reference>
<dbReference type="SUPFAM" id="SSF56796">
    <property type="entry name" value="Dehydroquinate synthase-like"/>
    <property type="match status" value="1"/>
</dbReference>
<evidence type="ECO:0000259" key="2">
    <source>
        <dbReference type="Pfam" id="PF00465"/>
    </source>
</evidence>
<dbReference type="RefSeq" id="WP_198442689.1">
    <property type="nucleotide sequence ID" value="NZ_CBCSHE010000007.1"/>
</dbReference>
<gene>
    <name evidence="4" type="ORF">IWA51_00190</name>
</gene>
<feature type="domain" description="Alcohol dehydrogenase iron-type/glycerol dehydrogenase GldA" evidence="2">
    <location>
        <begin position="11"/>
        <end position="176"/>
    </location>
</feature>
<evidence type="ECO:0000259" key="3">
    <source>
        <dbReference type="Pfam" id="PF25137"/>
    </source>
</evidence>
<accession>A0A7T3V4Y0</accession>
<dbReference type="AlphaFoldDB" id="A0A7T3V4Y0"/>
<dbReference type="CDD" id="cd14864">
    <property type="entry name" value="Fe-ADH-like"/>
    <property type="match status" value="1"/>
</dbReference>
<organism evidence="4 5">
    <name type="scientific">Treponema peruense</name>
    <dbReference type="NCBI Taxonomy" id="2787628"/>
    <lineage>
        <taxon>Bacteria</taxon>
        <taxon>Pseudomonadati</taxon>
        <taxon>Spirochaetota</taxon>
        <taxon>Spirochaetia</taxon>
        <taxon>Spirochaetales</taxon>
        <taxon>Treponemataceae</taxon>
        <taxon>Treponema</taxon>
    </lineage>
</organism>
<dbReference type="GO" id="GO:0046872">
    <property type="term" value="F:metal ion binding"/>
    <property type="evidence" value="ECO:0007669"/>
    <property type="project" value="InterPro"/>
</dbReference>
<dbReference type="KEGG" id="tper:IWA51_00190"/>
<dbReference type="Pfam" id="PF00465">
    <property type="entry name" value="Fe-ADH"/>
    <property type="match status" value="1"/>
</dbReference>
<dbReference type="Proteomes" id="UP000595224">
    <property type="component" value="Chromosome"/>
</dbReference>
<evidence type="ECO:0000313" key="4">
    <source>
        <dbReference type="EMBL" id="QQA01092.1"/>
    </source>
</evidence>
<evidence type="ECO:0000313" key="5">
    <source>
        <dbReference type="Proteomes" id="UP000595224"/>
    </source>
</evidence>
<feature type="domain" description="Fe-containing alcohol dehydrogenase-like C-terminal" evidence="3">
    <location>
        <begin position="188"/>
        <end position="383"/>
    </location>
</feature>
<dbReference type="Gene3D" id="3.40.50.1970">
    <property type="match status" value="1"/>
</dbReference>
<name>A0A7T3V4Y0_9SPIR</name>
<evidence type="ECO:0000256" key="1">
    <source>
        <dbReference type="ARBA" id="ARBA00023002"/>
    </source>
</evidence>
<dbReference type="PANTHER" id="PTHR11496:SF103">
    <property type="entry name" value="DEHYDROGENASE, PUTATIVE-RELATED"/>
    <property type="match status" value="1"/>
</dbReference>
<proteinExistence type="predicted"/>
<protein>
    <submittedName>
        <fullName evidence="4">Iron-containing alcohol dehydrogenase</fullName>
    </submittedName>
</protein>
<dbReference type="Gene3D" id="1.20.1090.10">
    <property type="entry name" value="Dehydroquinate synthase-like - alpha domain"/>
    <property type="match status" value="1"/>
</dbReference>
<keyword evidence="1" id="KW-0560">Oxidoreductase</keyword>
<dbReference type="InterPro" id="IPR001670">
    <property type="entry name" value="ADH_Fe/GldA"/>
</dbReference>
<dbReference type="InterPro" id="IPR056798">
    <property type="entry name" value="ADH_Fe_C"/>
</dbReference>
<dbReference type="GO" id="GO:0004022">
    <property type="term" value="F:alcohol dehydrogenase (NAD+) activity"/>
    <property type="evidence" value="ECO:0007669"/>
    <property type="project" value="TreeGrafter"/>
</dbReference>
<dbReference type="InterPro" id="IPR039697">
    <property type="entry name" value="Alcohol_dehydrogenase_Fe"/>
</dbReference>
<dbReference type="Pfam" id="PF25137">
    <property type="entry name" value="ADH_Fe_C"/>
    <property type="match status" value="1"/>
</dbReference>